<feature type="domain" description="LysM" evidence="2">
    <location>
        <begin position="40"/>
        <end position="85"/>
    </location>
</feature>
<evidence type="ECO:0000259" key="2">
    <source>
        <dbReference type="Pfam" id="PF01476"/>
    </source>
</evidence>
<gene>
    <name evidence="3" type="ORF">SAMN02910343_00637</name>
</gene>
<dbReference type="Pfam" id="PF01476">
    <property type="entry name" value="LysM"/>
    <property type="match status" value="1"/>
</dbReference>
<evidence type="ECO:0000256" key="1">
    <source>
        <dbReference type="SAM" id="SignalP"/>
    </source>
</evidence>
<feature type="signal peptide" evidence="1">
    <location>
        <begin position="1"/>
        <end position="24"/>
    </location>
</feature>
<evidence type="ECO:0000313" key="4">
    <source>
        <dbReference type="Proteomes" id="UP000199689"/>
    </source>
</evidence>
<protein>
    <recommendedName>
        <fullName evidence="2">LysM domain-containing protein</fullName>
    </recommendedName>
</protein>
<dbReference type="Gene3D" id="3.10.350.10">
    <property type="entry name" value="LysM domain"/>
    <property type="match status" value="1"/>
</dbReference>
<accession>A0A1G5VJC5</accession>
<reference evidence="3 4" key="1">
    <citation type="submission" date="2016-10" db="EMBL/GenBank/DDBJ databases">
        <authorList>
            <person name="de Groot N.N."/>
        </authorList>
    </citation>
    <scope>NUCLEOTIDE SEQUENCE [LARGE SCALE GENOMIC DNA]</scope>
    <source>
        <strain evidence="3 4">DSM 15230</strain>
    </source>
</reference>
<dbReference type="CDD" id="cd00118">
    <property type="entry name" value="LysM"/>
    <property type="match status" value="1"/>
</dbReference>
<feature type="chain" id="PRO_5039355149" description="LysM domain-containing protein" evidence="1">
    <location>
        <begin position="25"/>
        <end position="96"/>
    </location>
</feature>
<sequence length="96" mass="10651">MRMKWKKILAVIAIPVAIAAGTYAYEPPAELIEYRTEAEAGDTIWSLCAKVASDEDCMEELVYRTMQENHIKDPAHLQPGQLIVIHVKPMKGGGKA</sequence>
<evidence type="ECO:0000313" key="3">
    <source>
        <dbReference type="EMBL" id="SDA45317.1"/>
    </source>
</evidence>
<keyword evidence="4" id="KW-1185">Reference proteome</keyword>
<dbReference type="InterPro" id="IPR018392">
    <property type="entry name" value="LysM"/>
</dbReference>
<dbReference type="InterPro" id="IPR036779">
    <property type="entry name" value="LysM_dom_sf"/>
</dbReference>
<proteinExistence type="predicted"/>
<organism evidence="3 4">
    <name type="scientific">Allisonella histaminiformans</name>
    <dbReference type="NCBI Taxonomy" id="209880"/>
    <lineage>
        <taxon>Bacteria</taxon>
        <taxon>Bacillati</taxon>
        <taxon>Bacillota</taxon>
        <taxon>Negativicutes</taxon>
        <taxon>Veillonellales</taxon>
        <taxon>Veillonellaceae</taxon>
        <taxon>Allisonella</taxon>
    </lineage>
</organism>
<dbReference type="Proteomes" id="UP000199689">
    <property type="component" value="Unassembled WGS sequence"/>
</dbReference>
<dbReference type="AlphaFoldDB" id="A0A1G5VJC5"/>
<keyword evidence="1" id="KW-0732">Signal</keyword>
<name>A0A1G5VJC5_9FIRM</name>
<dbReference type="STRING" id="209880.SAMN02910343_00637"/>
<dbReference type="EMBL" id="FMXA01000007">
    <property type="protein sequence ID" value="SDA45317.1"/>
    <property type="molecule type" value="Genomic_DNA"/>
</dbReference>